<organism evidence="1 2">
    <name type="scientific">Luteolibacter luteus</name>
    <dbReference type="NCBI Taxonomy" id="2728835"/>
    <lineage>
        <taxon>Bacteria</taxon>
        <taxon>Pseudomonadati</taxon>
        <taxon>Verrucomicrobiota</taxon>
        <taxon>Verrucomicrobiia</taxon>
        <taxon>Verrucomicrobiales</taxon>
        <taxon>Verrucomicrobiaceae</taxon>
        <taxon>Luteolibacter</taxon>
    </lineage>
</organism>
<dbReference type="AlphaFoldDB" id="A0A858RIB7"/>
<evidence type="ECO:0000313" key="2">
    <source>
        <dbReference type="Proteomes" id="UP000501812"/>
    </source>
</evidence>
<gene>
    <name evidence="1" type="ORF">HHL09_10355</name>
</gene>
<evidence type="ECO:0000313" key="1">
    <source>
        <dbReference type="EMBL" id="QJE96169.1"/>
    </source>
</evidence>
<dbReference type="RefSeq" id="WP_169454570.1">
    <property type="nucleotide sequence ID" value="NZ_CP051774.1"/>
</dbReference>
<name>A0A858RIB7_9BACT</name>
<accession>A0A858RIB7</accession>
<dbReference type="Proteomes" id="UP000501812">
    <property type="component" value="Chromosome"/>
</dbReference>
<sequence length="114" mass="12730">MKAGLGLLPLMAGLISAEESTDTVWYDSKGRVVVVESAAEAKKAAAPWLPQWVAREERRDKALRGDGRRRSRSSWDGAVYSTWDWGYPAFYCRPSPCVLVPCSRPFSGVRVIIR</sequence>
<proteinExistence type="predicted"/>
<protein>
    <submittedName>
        <fullName evidence="1">Uncharacterized protein</fullName>
    </submittedName>
</protein>
<keyword evidence="2" id="KW-1185">Reference proteome</keyword>
<dbReference type="EMBL" id="CP051774">
    <property type="protein sequence ID" value="QJE96169.1"/>
    <property type="molecule type" value="Genomic_DNA"/>
</dbReference>
<dbReference type="KEGG" id="luo:HHL09_10355"/>
<reference evidence="1 2" key="1">
    <citation type="submission" date="2020-04" db="EMBL/GenBank/DDBJ databases">
        <title>Luteolibacter sp. G-1-1-1 isolated from soil.</title>
        <authorList>
            <person name="Dahal R.H."/>
        </authorList>
    </citation>
    <scope>NUCLEOTIDE SEQUENCE [LARGE SCALE GENOMIC DNA]</scope>
    <source>
        <strain evidence="1 2">G-1-1-1</strain>
    </source>
</reference>